<keyword evidence="3" id="KW-1185">Reference proteome</keyword>
<gene>
    <name evidence="2" type="ORF">B0T24DRAFT_517168</name>
</gene>
<organism evidence="2 3">
    <name type="scientific">Lasiosphaeria ovina</name>
    <dbReference type="NCBI Taxonomy" id="92902"/>
    <lineage>
        <taxon>Eukaryota</taxon>
        <taxon>Fungi</taxon>
        <taxon>Dikarya</taxon>
        <taxon>Ascomycota</taxon>
        <taxon>Pezizomycotina</taxon>
        <taxon>Sordariomycetes</taxon>
        <taxon>Sordariomycetidae</taxon>
        <taxon>Sordariales</taxon>
        <taxon>Lasiosphaeriaceae</taxon>
        <taxon>Lasiosphaeria</taxon>
    </lineage>
</organism>
<comment type="caution">
    <text evidence="2">The sequence shown here is derived from an EMBL/GenBank/DDBJ whole genome shotgun (WGS) entry which is preliminary data.</text>
</comment>
<proteinExistence type="predicted"/>
<feature type="region of interest" description="Disordered" evidence="1">
    <location>
        <begin position="252"/>
        <end position="284"/>
    </location>
</feature>
<reference evidence="2" key="2">
    <citation type="submission" date="2023-06" db="EMBL/GenBank/DDBJ databases">
        <authorList>
            <consortium name="Lawrence Berkeley National Laboratory"/>
            <person name="Haridas S."/>
            <person name="Hensen N."/>
            <person name="Bonometti L."/>
            <person name="Westerberg I."/>
            <person name="Brannstrom I.O."/>
            <person name="Guillou S."/>
            <person name="Cros-Aarteil S."/>
            <person name="Calhoun S."/>
            <person name="Kuo A."/>
            <person name="Mondo S."/>
            <person name="Pangilinan J."/>
            <person name="Riley R."/>
            <person name="Labutti K."/>
            <person name="Andreopoulos B."/>
            <person name="Lipzen A."/>
            <person name="Chen C."/>
            <person name="Yanf M."/>
            <person name="Daum C."/>
            <person name="Ng V."/>
            <person name="Clum A."/>
            <person name="Steindorff A."/>
            <person name="Ohm R."/>
            <person name="Martin F."/>
            <person name="Silar P."/>
            <person name="Natvig D."/>
            <person name="Lalanne C."/>
            <person name="Gautier V."/>
            <person name="Ament-Velasquez S.L."/>
            <person name="Kruys A."/>
            <person name="Hutchinson M.I."/>
            <person name="Powell A.J."/>
            <person name="Barry K."/>
            <person name="Miller A.N."/>
            <person name="Grigoriev I.V."/>
            <person name="Debuchy R."/>
            <person name="Gladieux P."/>
            <person name="Thoren M.H."/>
            <person name="Johannesson H."/>
        </authorList>
    </citation>
    <scope>NUCLEOTIDE SEQUENCE</scope>
    <source>
        <strain evidence="2">CBS 958.72</strain>
    </source>
</reference>
<sequence>MDESSSDGESDASVRDWQPSIVIGAPLSLEGEDLSRIQLADRHVSQCRAWVKHYGEVADFPQILEKAEAERAKLDVNDEENTKPLSTLTSTHTEAIERRVNLLRSVLRNSKFPPERANIEAAIAGYESGAIPYSGEYTLIWAGRIVDRCPNYKTFSRDRSVRLDRYLAEYGVGWLWYEPPLTEDGGPQGPSPTAKKAICLNGQSLISTDTDTMGYYTATLGFRRRKDLVMREAPHTRSNSVTATVNSATIVHDPATPTTSNAKPRARRKRRAMPDSDPDKDGPRVYWNTLLDSGATQPCLYSPDLVKLRIDPDKYAAQSARIIATATTEEELRVFELDVGVFGGDFSTMVTSEPRIWPAEPDILGGTLPVIILPGTAGDEPGAQPKGTLREAPKRLSGILPFHVCYVSSAPGNRKLWLGEDRRDVLGSGRMPGQRRVHWFSEADYGDESNDRSRWRPKQDLVPEQPKWLERSLRKAGPPRRVVFEHDIDDGSKRVLREEDDGVRSIITRLPAGSALSESDPAAAKIVNGVKGVKTFIMEPRTRPDQQAALESRRLESNPGRQQQEKIAASSRLTERQWRGQDGEKETKIK</sequence>
<feature type="compositionally biased region" description="Basic and acidic residues" evidence="1">
    <location>
        <begin position="272"/>
        <end position="283"/>
    </location>
</feature>
<evidence type="ECO:0000313" key="3">
    <source>
        <dbReference type="Proteomes" id="UP001287356"/>
    </source>
</evidence>
<protein>
    <submittedName>
        <fullName evidence="2">Uncharacterized protein</fullName>
    </submittedName>
</protein>
<evidence type="ECO:0000256" key="1">
    <source>
        <dbReference type="SAM" id="MobiDB-lite"/>
    </source>
</evidence>
<name>A0AAE0TXB8_9PEZI</name>
<feature type="compositionally biased region" description="Basic and acidic residues" evidence="1">
    <location>
        <begin position="573"/>
        <end position="590"/>
    </location>
</feature>
<dbReference type="AlphaFoldDB" id="A0AAE0TXB8"/>
<feature type="region of interest" description="Disordered" evidence="1">
    <location>
        <begin position="539"/>
        <end position="590"/>
    </location>
</feature>
<accession>A0AAE0TXB8</accession>
<dbReference type="EMBL" id="JAULSN010000001">
    <property type="protein sequence ID" value="KAK3383019.1"/>
    <property type="molecule type" value="Genomic_DNA"/>
</dbReference>
<evidence type="ECO:0000313" key="2">
    <source>
        <dbReference type="EMBL" id="KAK3383019.1"/>
    </source>
</evidence>
<dbReference type="Proteomes" id="UP001287356">
    <property type="component" value="Unassembled WGS sequence"/>
</dbReference>
<reference evidence="2" key="1">
    <citation type="journal article" date="2023" name="Mol. Phylogenet. Evol.">
        <title>Genome-scale phylogeny and comparative genomics of the fungal order Sordariales.</title>
        <authorList>
            <person name="Hensen N."/>
            <person name="Bonometti L."/>
            <person name="Westerberg I."/>
            <person name="Brannstrom I.O."/>
            <person name="Guillou S."/>
            <person name="Cros-Aarteil S."/>
            <person name="Calhoun S."/>
            <person name="Haridas S."/>
            <person name="Kuo A."/>
            <person name="Mondo S."/>
            <person name="Pangilinan J."/>
            <person name="Riley R."/>
            <person name="LaButti K."/>
            <person name="Andreopoulos B."/>
            <person name="Lipzen A."/>
            <person name="Chen C."/>
            <person name="Yan M."/>
            <person name="Daum C."/>
            <person name="Ng V."/>
            <person name="Clum A."/>
            <person name="Steindorff A."/>
            <person name="Ohm R.A."/>
            <person name="Martin F."/>
            <person name="Silar P."/>
            <person name="Natvig D.O."/>
            <person name="Lalanne C."/>
            <person name="Gautier V."/>
            <person name="Ament-Velasquez S.L."/>
            <person name="Kruys A."/>
            <person name="Hutchinson M.I."/>
            <person name="Powell A.J."/>
            <person name="Barry K."/>
            <person name="Miller A.N."/>
            <person name="Grigoriev I.V."/>
            <person name="Debuchy R."/>
            <person name="Gladieux P."/>
            <person name="Hiltunen Thoren M."/>
            <person name="Johannesson H."/>
        </authorList>
    </citation>
    <scope>NUCLEOTIDE SEQUENCE</scope>
    <source>
        <strain evidence="2">CBS 958.72</strain>
    </source>
</reference>